<dbReference type="Proteomes" id="UP001219525">
    <property type="component" value="Unassembled WGS sequence"/>
</dbReference>
<dbReference type="Gene3D" id="1.20.144.10">
    <property type="entry name" value="Phosphatidic acid phosphatase type 2/haloperoxidase"/>
    <property type="match status" value="1"/>
</dbReference>
<comment type="similarity">
    <text evidence="2">Belongs to the PA-phosphatase related phosphoesterase family.</text>
</comment>
<feature type="transmembrane region" description="Helical" evidence="7">
    <location>
        <begin position="51"/>
        <end position="70"/>
    </location>
</feature>
<feature type="transmembrane region" description="Helical" evidence="7">
    <location>
        <begin position="222"/>
        <end position="241"/>
    </location>
</feature>
<dbReference type="Pfam" id="PF01569">
    <property type="entry name" value="PAP2"/>
    <property type="match status" value="1"/>
</dbReference>
<dbReference type="InterPro" id="IPR000326">
    <property type="entry name" value="PAP2/HPO"/>
</dbReference>
<keyword evidence="10" id="KW-1185">Reference proteome</keyword>
<dbReference type="InterPro" id="IPR043216">
    <property type="entry name" value="PAP-like"/>
</dbReference>
<name>A0AAD6VPI3_9AGAR</name>
<dbReference type="GO" id="GO:0046839">
    <property type="term" value="P:phospholipid dephosphorylation"/>
    <property type="evidence" value="ECO:0007669"/>
    <property type="project" value="TreeGrafter"/>
</dbReference>
<evidence type="ECO:0000256" key="7">
    <source>
        <dbReference type="SAM" id="Phobius"/>
    </source>
</evidence>
<feature type="compositionally biased region" description="Polar residues" evidence="6">
    <location>
        <begin position="349"/>
        <end position="362"/>
    </location>
</feature>
<keyword evidence="3 7" id="KW-0812">Transmembrane</keyword>
<evidence type="ECO:0000259" key="8">
    <source>
        <dbReference type="SMART" id="SM00014"/>
    </source>
</evidence>
<keyword evidence="5 7" id="KW-0472">Membrane</keyword>
<dbReference type="GO" id="GO:0008195">
    <property type="term" value="F:phosphatidate phosphatase activity"/>
    <property type="evidence" value="ECO:0007669"/>
    <property type="project" value="TreeGrafter"/>
</dbReference>
<evidence type="ECO:0000256" key="4">
    <source>
        <dbReference type="ARBA" id="ARBA00022989"/>
    </source>
</evidence>
<dbReference type="GO" id="GO:0016020">
    <property type="term" value="C:membrane"/>
    <property type="evidence" value="ECO:0007669"/>
    <property type="project" value="UniProtKB-SubCell"/>
</dbReference>
<feature type="non-terminal residue" evidence="9">
    <location>
        <position position="1"/>
    </location>
</feature>
<dbReference type="PANTHER" id="PTHR10165">
    <property type="entry name" value="LIPID PHOSPHATE PHOSPHATASE"/>
    <property type="match status" value="1"/>
</dbReference>
<sequence>MTHRLSFSRDPLSINSADSQALIAPMPPLRLSSPLPAAHRRQIFLSYAPDWLITVVLSAVFFSLDKVHGFRREFSLADARHVFVTDFVSHLLALYMIAVVAPVALAGLINFVTFRSLWDLHNSLLGLALGLSITGSLTQIVKLVVGRPRPDILDRCQPIPGSVNPVYGLSNSSVCTTSDDAYILLDGFRSFPSGHSSLSFAGLGFLAFYLAGKLHLFNHRGYVAKAWLSLTPFIGAALVAISRTMDNRHHWQDVLAGSALGTAVSYFSYRQYYPSLASEVCHRPYAPRITKSDLPSHHRQSSSLQYRDDNQPTHEDVFGSGPLEGTVLREGPGSLREAWNDGHHEEMTAQPSVQQNGIPLES</sequence>
<feature type="compositionally biased region" description="Basic and acidic residues" evidence="6">
    <location>
        <begin position="338"/>
        <end position="347"/>
    </location>
</feature>
<feature type="transmembrane region" description="Helical" evidence="7">
    <location>
        <begin position="91"/>
        <end position="112"/>
    </location>
</feature>
<gene>
    <name evidence="9" type="ORF">GGX14DRAFT_493944</name>
</gene>
<feature type="domain" description="Phosphatidic acid phosphatase type 2/haloperoxidase" evidence="8">
    <location>
        <begin position="124"/>
        <end position="269"/>
    </location>
</feature>
<dbReference type="InterPro" id="IPR036938">
    <property type="entry name" value="PAP2/HPO_sf"/>
</dbReference>
<feature type="transmembrane region" description="Helical" evidence="7">
    <location>
        <begin position="124"/>
        <end position="145"/>
    </location>
</feature>
<dbReference type="PANTHER" id="PTHR10165:SF35">
    <property type="entry name" value="RE23632P"/>
    <property type="match status" value="1"/>
</dbReference>
<comment type="caution">
    <text evidence="9">The sequence shown here is derived from an EMBL/GenBank/DDBJ whole genome shotgun (WGS) entry which is preliminary data.</text>
</comment>
<dbReference type="EMBL" id="JARJCW010000011">
    <property type="protein sequence ID" value="KAJ7219142.1"/>
    <property type="molecule type" value="Genomic_DNA"/>
</dbReference>
<dbReference type="CDD" id="cd03390">
    <property type="entry name" value="PAP2_containing_1_like"/>
    <property type="match status" value="1"/>
</dbReference>
<dbReference type="SUPFAM" id="SSF48317">
    <property type="entry name" value="Acid phosphatase/Vanadium-dependent haloperoxidase"/>
    <property type="match status" value="1"/>
</dbReference>
<evidence type="ECO:0000313" key="9">
    <source>
        <dbReference type="EMBL" id="KAJ7219142.1"/>
    </source>
</evidence>
<reference evidence="9" key="1">
    <citation type="submission" date="2023-03" db="EMBL/GenBank/DDBJ databases">
        <title>Massive genome expansion in bonnet fungi (Mycena s.s.) driven by repeated elements and novel gene families across ecological guilds.</title>
        <authorList>
            <consortium name="Lawrence Berkeley National Laboratory"/>
            <person name="Harder C.B."/>
            <person name="Miyauchi S."/>
            <person name="Viragh M."/>
            <person name="Kuo A."/>
            <person name="Thoen E."/>
            <person name="Andreopoulos B."/>
            <person name="Lu D."/>
            <person name="Skrede I."/>
            <person name="Drula E."/>
            <person name="Henrissat B."/>
            <person name="Morin E."/>
            <person name="Kohler A."/>
            <person name="Barry K."/>
            <person name="LaButti K."/>
            <person name="Morin E."/>
            <person name="Salamov A."/>
            <person name="Lipzen A."/>
            <person name="Mereny Z."/>
            <person name="Hegedus B."/>
            <person name="Baldrian P."/>
            <person name="Stursova M."/>
            <person name="Weitz H."/>
            <person name="Taylor A."/>
            <person name="Grigoriev I.V."/>
            <person name="Nagy L.G."/>
            <person name="Martin F."/>
            <person name="Kauserud H."/>
        </authorList>
    </citation>
    <scope>NUCLEOTIDE SEQUENCE</scope>
    <source>
        <strain evidence="9">9144</strain>
    </source>
</reference>
<feature type="transmembrane region" description="Helical" evidence="7">
    <location>
        <begin position="198"/>
        <end position="216"/>
    </location>
</feature>
<organism evidence="9 10">
    <name type="scientific">Mycena pura</name>
    <dbReference type="NCBI Taxonomy" id="153505"/>
    <lineage>
        <taxon>Eukaryota</taxon>
        <taxon>Fungi</taxon>
        <taxon>Dikarya</taxon>
        <taxon>Basidiomycota</taxon>
        <taxon>Agaricomycotina</taxon>
        <taxon>Agaricomycetes</taxon>
        <taxon>Agaricomycetidae</taxon>
        <taxon>Agaricales</taxon>
        <taxon>Marasmiineae</taxon>
        <taxon>Mycenaceae</taxon>
        <taxon>Mycena</taxon>
    </lineage>
</organism>
<evidence type="ECO:0000313" key="10">
    <source>
        <dbReference type="Proteomes" id="UP001219525"/>
    </source>
</evidence>
<feature type="region of interest" description="Disordered" evidence="6">
    <location>
        <begin position="289"/>
        <end position="362"/>
    </location>
</feature>
<proteinExistence type="inferred from homology"/>
<accession>A0AAD6VPI3</accession>
<dbReference type="GO" id="GO:0006644">
    <property type="term" value="P:phospholipid metabolic process"/>
    <property type="evidence" value="ECO:0007669"/>
    <property type="project" value="InterPro"/>
</dbReference>
<evidence type="ECO:0000256" key="5">
    <source>
        <dbReference type="ARBA" id="ARBA00023136"/>
    </source>
</evidence>
<dbReference type="SMART" id="SM00014">
    <property type="entry name" value="acidPPc"/>
    <property type="match status" value="1"/>
</dbReference>
<evidence type="ECO:0000256" key="1">
    <source>
        <dbReference type="ARBA" id="ARBA00004141"/>
    </source>
</evidence>
<evidence type="ECO:0000256" key="6">
    <source>
        <dbReference type="SAM" id="MobiDB-lite"/>
    </source>
</evidence>
<keyword evidence="4 7" id="KW-1133">Transmembrane helix</keyword>
<dbReference type="AlphaFoldDB" id="A0AAD6VPI3"/>
<feature type="compositionally biased region" description="Basic and acidic residues" evidence="6">
    <location>
        <begin position="306"/>
        <end position="317"/>
    </location>
</feature>
<protein>
    <submittedName>
        <fullName evidence="9">Acid phosphatase/Vanadium-dependent haloperoxidase</fullName>
    </submittedName>
</protein>
<evidence type="ECO:0000256" key="2">
    <source>
        <dbReference type="ARBA" id="ARBA00008816"/>
    </source>
</evidence>
<comment type="subcellular location">
    <subcellularLocation>
        <location evidence="1">Membrane</location>
        <topology evidence="1">Multi-pass membrane protein</topology>
    </subcellularLocation>
</comment>
<evidence type="ECO:0000256" key="3">
    <source>
        <dbReference type="ARBA" id="ARBA00022692"/>
    </source>
</evidence>